<keyword evidence="1" id="KW-0547">Nucleotide-binding</keyword>
<dbReference type="InterPro" id="IPR050628">
    <property type="entry name" value="SNF2_RAD54_helicase_TF"/>
</dbReference>
<dbReference type="SMART" id="SM00487">
    <property type="entry name" value="DEXDc"/>
    <property type="match status" value="1"/>
</dbReference>
<evidence type="ECO:0000313" key="7">
    <source>
        <dbReference type="EMBL" id="KIM64685.1"/>
    </source>
</evidence>
<dbReference type="InterPro" id="IPR014001">
    <property type="entry name" value="Helicase_ATP-bd"/>
</dbReference>
<dbReference type="InterPro" id="IPR027417">
    <property type="entry name" value="P-loop_NTPase"/>
</dbReference>
<dbReference type="PROSITE" id="PS51192">
    <property type="entry name" value="HELICASE_ATP_BIND_1"/>
    <property type="match status" value="1"/>
</dbReference>
<keyword evidence="2" id="KW-0378">Hydrolase</keyword>
<keyword evidence="3" id="KW-0067">ATP-binding</keyword>
<dbReference type="InterPro" id="IPR001650">
    <property type="entry name" value="Helicase_C-like"/>
</dbReference>
<accession>A0A0C3DVU0</accession>
<feature type="region of interest" description="Disordered" evidence="4">
    <location>
        <begin position="1"/>
        <end position="43"/>
    </location>
</feature>
<dbReference type="PANTHER" id="PTHR45626">
    <property type="entry name" value="TRANSCRIPTION TERMINATION FACTOR 2-RELATED"/>
    <property type="match status" value="1"/>
</dbReference>
<evidence type="ECO:0000256" key="3">
    <source>
        <dbReference type="ARBA" id="ARBA00022840"/>
    </source>
</evidence>
<dbReference type="Gene3D" id="3.40.50.10810">
    <property type="entry name" value="Tandem AAA-ATPase domain"/>
    <property type="match status" value="2"/>
</dbReference>
<dbReference type="SUPFAM" id="SSF52540">
    <property type="entry name" value="P-loop containing nucleoside triphosphate hydrolases"/>
    <property type="match status" value="2"/>
</dbReference>
<dbReference type="PROSITE" id="PS51194">
    <property type="entry name" value="HELICASE_CTER"/>
    <property type="match status" value="1"/>
</dbReference>
<gene>
    <name evidence="7" type="ORF">SCLCIDRAFT_114780</name>
</gene>
<dbReference type="GO" id="GO:0005634">
    <property type="term" value="C:nucleus"/>
    <property type="evidence" value="ECO:0007669"/>
    <property type="project" value="TreeGrafter"/>
</dbReference>
<dbReference type="GO" id="GO:0005524">
    <property type="term" value="F:ATP binding"/>
    <property type="evidence" value="ECO:0007669"/>
    <property type="project" value="UniProtKB-KW"/>
</dbReference>
<dbReference type="InterPro" id="IPR038718">
    <property type="entry name" value="SNF2-like_sf"/>
</dbReference>
<protein>
    <recommendedName>
        <fullName evidence="9">Helicase ATP-binding domain-containing protein</fullName>
    </recommendedName>
</protein>
<dbReference type="OrthoDB" id="423559at2759"/>
<dbReference type="CDD" id="cd18793">
    <property type="entry name" value="SF2_C_SNF"/>
    <property type="match status" value="1"/>
</dbReference>
<dbReference type="Gene3D" id="3.40.50.300">
    <property type="entry name" value="P-loop containing nucleotide triphosphate hydrolases"/>
    <property type="match status" value="1"/>
</dbReference>
<dbReference type="GO" id="GO:0006281">
    <property type="term" value="P:DNA repair"/>
    <property type="evidence" value="ECO:0007669"/>
    <property type="project" value="TreeGrafter"/>
</dbReference>
<evidence type="ECO:0000313" key="8">
    <source>
        <dbReference type="Proteomes" id="UP000053989"/>
    </source>
</evidence>
<dbReference type="FunCoup" id="A0A0C3DVU0">
    <property type="interactions" value="161"/>
</dbReference>
<reference evidence="8" key="2">
    <citation type="submission" date="2015-01" db="EMBL/GenBank/DDBJ databases">
        <title>Evolutionary Origins and Diversification of the Mycorrhizal Mutualists.</title>
        <authorList>
            <consortium name="DOE Joint Genome Institute"/>
            <consortium name="Mycorrhizal Genomics Consortium"/>
            <person name="Kohler A."/>
            <person name="Kuo A."/>
            <person name="Nagy L.G."/>
            <person name="Floudas D."/>
            <person name="Copeland A."/>
            <person name="Barry K.W."/>
            <person name="Cichocki N."/>
            <person name="Veneault-Fourrey C."/>
            <person name="LaButti K."/>
            <person name="Lindquist E.A."/>
            <person name="Lipzen A."/>
            <person name="Lundell T."/>
            <person name="Morin E."/>
            <person name="Murat C."/>
            <person name="Riley R."/>
            <person name="Ohm R."/>
            <person name="Sun H."/>
            <person name="Tunlid A."/>
            <person name="Henrissat B."/>
            <person name="Grigoriev I.V."/>
            <person name="Hibbett D.S."/>
            <person name="Martin F."/>
        </authorList>
    </citation>
    <scope>NUCLEOTIDE SEQUENCE [LARGE SCALE GENOMIC DNA]</scope>
    <source>
        <strain evidence="8">Foug A</strain>
    </source>
</reference>
<organism evidence="7 8">
    <name type="scientific">Scleroderma citrinum Foug A</name>
    <dbReference type="NCBI Taxonomy" id="1036808"/>
    <lineage>
        <taxon>Eukaryota</taxon>
        <taxon>Fungi</taxon>
        <taxon>Dikarya</taxon>
        <taxon>Basidiomycota</taxon>
        <taxon>Agaricomycotina</taxon>
        <taxon>Agaricomycetes</taxon>
        <taxon>Agaricomycetidae</taxon>
        <taxon>Boletales</taxon>
        <taxon>Sclerodermatineae</taxon>
        <taxon>Sclerodermataceae</taxon>
        <taxon>Scleroderma</taxon>
    </lineage>
</organism>
<proteinExistence type="predicted"/>
<feature type="compositionally biased region" description="Polar residues" evidence="4">
    <location>
        <begin position="243"/>
        <end position="254"/>
    </location>
</feature>
<feature type="domain" description="Helicase ATP-binding" evidence="5">
    <location>
        <begin position="116"/>
        <end position="332"/>
    </location>
</feature>
<dbReference type="STRING" id="1036808.A0A0C3DVU0"/>
<evidence type="ECO:0000256" key="2">
    <source>
        <dbReference type="ARBA" id="ARBA00022801"/>
    </source>
</evidence>
<dbReference type="InterPro" id="IPR049730">
    <property type="entry name" value="SNF2/RAD54-like_C"/>
</dbReference>
<dbReference type="PANTHER" id="PTHR45626:SF14">
    <property type="entry name" value="ATP-DEPENDENT DNA HELICASE (EUROFUNG)"/>
    <property type="match status" value="1"/>
</dbReference>
<evidence type="ECO:0000259" key="6">
    <source>
        <dbReference type="PROSITE" id="PS51194"/>
    </source>
</evidence>
<evidence type="ECO:0008006" key="9">
    <source>
        <dbReference type="Google" id="ProtNLM"/>
    </source>
</evidence>
<dbReference type="EMBL" id="KN822027">
    <property type="protein sequence ID" value="KIM64685.1"/>
    <property type="molecule type" value="Genomic_DNA"/>
</dbReference>
<dbReference type="InterPro" id="IPR000330">
    <property type="entry name" value="SNF2_N"/>
</dbReference>
<dbReference type="AlphaFoldDB" id="A0A0C3DVU0"/>
<dbReference type="InParanoid" id="A0A0C3DVU0"/>
<evidence type="ECO:0000256" key="4">
    <source>
        <dbReference type="SAM" id="MobiDB-lite"/>
    </source>
</evidence>
<dbReference type="CDD" id="cd18008">
    <property type="entry name" value="DEXDc_SHPRH-like"/>
    <property type="match status" value="1"/>
</dbReference>
<dbReference type="SMART" id="SM00490">
    <property type="entry name" value="HELICc"/>
    <property type="match status" value="1"/>
</dbReference>
<dbReference type="HOGENOM" id="CLU_000315_2_8_1"/>
<keyword evidence="8" id="KW-1185">Reference proteome</keyword>
<dbReference type="GO" id="GO:0008094">
    <property type="term" value="F:ATP-dependent activity, acting on DNA"/>
    <property type="evidence" value="ECO:0007669"/>
    <property type="project" value="TreeGrafter"/>
</dbReference>
<dbReference type="Pfam" id="PF00271">
    <property type="entry name" value="Helicase_C"/>
    <property type="match status" value="1"/>
</dbReference>
<feature type="region of interest" description="Disordered" evidence="4">
    <location>
        <begin position="221"/>
        <end position="260"/>
    </location>
</feature>
<dbReference type="Pfam" id="PF00176">
    <property type="entry name" value="SNF2-rel_dom"/>
    <property type="match status" value="1"/>
</dbReference>
<dbReference type="GO" id="GO:0016787">
    <property type="term" value="F:hydrolase activity"/>
    <property type="evidence" value="ECO:0007669"/>
    <property type="project" value="UniProtKB-KW"/>
</dbReference>
<feature type="domain" description="Helicase C-terminal" evidence="6">
    <location>
        <begin position="532"/>
        <end position="695"/>
    </location>
</feature>
<evidence type="ECO:0000256" key="1">
    <source>
        <dbReference type="ARBA" id="ARBA00022741"/>
    </source>
</evidence>
<reference evidence="7 8" key="1">
    <citation type="submission" date="2014-04" db="EMBL/GenBank/DDBJ databases">
        <authorList>
            <consortium name="DOE Joint Genome Institute"/>
            <person name="Kuo A."/>
            <person name="Kohler A."/>
            <person name="Nagy L.G."/>
            <person name="Floudas D."/>
            <person name="Copeland A."/>
            <person name="Barry K.W."/>
            <person name="Cichocki N."/>
            <person name="Veneault-Fourrey C."/>
            <person name="LaButti K."/>
            <person name="Lindquist E.A."/>
            <person name="Lipzen A."/>
            <person name="Lundell T."/>
            <person name="Morin E."/>
            <person name="Murat C."/>
            <person name="Sun H."/>
            <person name="Tunlid A."/>
            <person name="Henrissat B."/>
            <person name="Grigoriev I.V."/>
            <person name="Hibbett D.S."/>
            <person name="Martin F."/>
            <person name="Nordberg H.P."/>
            <person name="Cantor M.N."/>
            <person name="Hua S.X."/>
        </authorList>
    </citation>
    <scope>NUCLEOTIDE SEQUENCE [LARGE SCALE GENOMIC DNA]</scope>
    <source>
        <strain evidence="7 8">Foug A</strain>
    </source>
</reference>
<sequence>MQRALPHAPPHRTSVPAPIEVPTRKVQPHPFDSNGGNHTREDEATNETIILPEYQGMSDPRMSSAETEKALRALVEDSINTTEDVEVDMEESVVKGFQEGVVLLPHQVLGRVWMRERESGKKRGGILADDMGLGKTIQTLARIVEGRPKKSDKEEGWSPSTLVICPVSLVSQWASEIKKMTENLIVIEHHGQSRTTDPYKLQKAHVVITSYTTVASEHASFAPNAKDESSKSKSKKSAKSSGARANSDSDSSDGFTRKLNTRTTAGKTKDALFRVKWFRIVLDEAHNIKNRKTKSAIACCDLQAKFRWCLTGTPMQNSVEELYSLLKFLRIQPLNEWHTFDEQIAKPLKSGRAGRAMKRLHVVLKAIMLRRTKSQTLNGRPLLELPGRNLDLIECQFDPAEKEFYVRLQDRMTSEVNKLVNENANVNYTHVLVLLLRLRQACNHPSLVSKDYRIDKDAAEPQPAKDDDDAEDMTAMFGQMGVSNGKKCQLCQTSLPPGDDSNHCSECISLAAASHPNPNHSHLPPDSAKIRKILEILKDIDKRSDGAEKTIIFSQFTSMLNLIEPFLDAEGIKHVRYDGSMSKDKREASLEKIRSSKSTQCILISFKAGSTGLNLTTCNNVILVDMWWNPALEDQAYDRAHRLGQTRDVNIYKLTIPETVETRILQLQDTKRQLAAAALSGDKMKNMKLKMDDLLALFRGFGGPGEDDDD</sequence>
<dbReference type="Proteomes" id="UP000053989">
    <property type="component" value="Unassembled WGS sequence"/>
</dbReference>
<evidence type="ECO:0000259" key="5">
    <source>
        <dbReference type="PROSITE" id="PS51192"/>
    </source>
</evidence>
<name>A0A0C3DVU0_9AGAM</name>